<evidence type="ECO:0000313" key="1">
    <source>
        <dbReference type="EMBL" id="QAA82127.1"/>
    </source>
</evidence>
<proteinExistence type="predicted"/>
<name>A0A410G4B9_9FLAO</name>
<reference evidence="1 2" key="1">
    <citation type="submission" date="2019-01" db="EMBL/GenBank/DDBJ databases">
        <title>Complete genome sequencing of Aequorivita sp. H23M31.</title>
        <authorList>
            <person name="Bae J.-W."/>
        </authorList>
    </citation>
    <scope>NUCLEOTIDE SEQUENCE [LARGE SCALE GENOMIC DNA]</scope>
    <source>
        <strain evidence="1 2">H23M31</strain>
    </source>
</reference>
<dbReference type="RefSeq" id="WP_128250500.1">
    <property type="nucleotide sequence ID" value="NZ_CP034951.1"/>
</dbReference>
<dbReference type="KEGG" id="aev:EI546_10510"/>
<evidence type="ECO:0000313" key="2">
    <source>
        <dbReference type="Proteomes" id="UP000285517"/>
    </source>
</evidence>
<dbReference type="InterPro" id="IPR036736">
    <property type="entry name" value="ACP-like_sf"/>
</dbReference>
<gene>
    <name evidence="1" type="ORF">EI546_10510</name>
</gene>
<dbReference type="OrthoDB" id="675004at2"/>
<keyword evidence="2" id="KW-1185">Reference proteome</keyword>
<dbReference type="EMBL" id="CP034951">
    <property type="protein sequence ID" value="QAA82127.1"/>
    <property type="molecule type" value="Genomic_DNA"/>
</dbReference>
<dbReference type="AlphaFoldDB" id="A0A410G4B9"/>
<dbReference type="SUPFAM" id="SSF47336">
    <property type="entry name" value="ACP-like"/>
    <property type="match status" value="1"/>
</dbReference>
<protein>
    <submittedName>
        <fullName evidence="1">Acyl carrier protein</fullName>
    </submittedName>
</protein>
<organism evidence="1 2">
    <name type="scientific">Aequorivita ciconiae</name>
    <dbReference type="NCBI Taxonomy" id="2494375"/>
    <lineage>
        <taxon>Bacteria</taxon>
        <taxon>Pseudomonadati</taxon>
        <taxon>Bacteroidota</taxon>
        <taxon>Flavobacteriia</taxon>
        <taxon>Flavobacteriales</taxon>
        <taxon>Flavobacteriaceae</taxon>
        <taxon>Aequorivita</taxon>
    </lineage>
</organism>
<dbReference type="Proteomes" id="UP000285517">
    <property type="component" value="Chromosome"/>
</dbReference>
<dbReference type="Gene3D" id="1.10.1200.10">
    <property type="entry name" value="ACP-like"/>
    <property type="match status" value="1"/>
</dbReference>
<sequence length="79" mass="8924">MTNIEGFISTLETEFDELDPGTLRPETKFTDLDEWSSMHSLIIIALIDTEYGVTITGEDLMSISNVEGLYNIVKSRQTH</sequence>
<accession>A0A410G4B9</accession>